<dbReference type="Gene3D" id="1.10.287.110">
    <property type="entry name" value="DnaJ domain"/>
    <property type="match status" value="1"/>
</dbReference>
<gene>
    <name evidence="3" type="ORF">g.34194</name>
</gene>
<dbReference type="Pfam" id="PF00226">
    <property type="entry name" value="DnaJ"/>
    <property type="match status" value="1"/>
</dbReference>
<keyword evidence="1" id="KW-0472">Membrane</keyword>
<protein>
    <recommendedName>
        <fullName evidence="2">J domain-containing protein</fullName>
    </recommendedName>
</protein>
<dbReference type="PROSITE" id="PS50076">
    <property type="entry name" value="DNAJ_2"/>
    <property type="match status" value="1"/>
</dbReference>
<sequence>MFYFSKIFPPSSKVFNKKSINISCWFLRYKFTSSGISKTHYEILNVSKTSSSKEIREAFISLSKQYHPDKNKDNPKAQEQFVKVNEAYNVLIKPESRRDYDISLEQHYGYNPTKDEFYQAHQNNFQYRDPWKDPSFARNRNFSREDDNYYGVKGLKKQTNDRILFWIFIFFSAGLFLQISLIRFAHIRNLDNLQRHSDANRRYLESVRARADSYGTRERQIEEYKRRLGYVDPEN</sequence>
<reference evidence="3" key="1">
    <citation type="submission" date="2015-11" db="EMBL/GenBank/DDBJ databases">
        <title>De novo transcriptome assembly of four potential Pierce s Disease insect vectors from Arizona vineyards.</title>
        <authorList>
            <person name="Tassone E.E."/>
        </authorList>
    </citation>
    <scope>NUCLEOTIDE SEQUENCE</scope>
</reference>
<dbReference type="InterPro" id="IPR036869">
    <property type="entry name" value="J_dom_sf"/>
</dbReference>
<proteinExistence type="predicted"/>
<evidence type="ECO:0000256" key="1">
    <source>
        <dbReference type="SAM" id="Phobius"/>
    </source>
</evidence>
<name>A0A1B6FWP7_9HEMI</name>
<keyword evidence="1" id="KW-1133">Transmembrane helix</keyword>
<evidence type="ECO:0000259" key="2">
    <source>
        <dbReference type="PROSITE" id="PS50076"/>
    </source>
</evidence>
<dbReference type="PANTHER" id="PTHR44825">
    <property type="match status" value="1"/>
</dbReference>
<dbReference type="PRINTS" id="PR00625">
    <property type="entry name" value="JDOMAIN"/>
</dbReference>
<dbReference type="PANTHER" id="PTHR44825:SF1">
    <property type="entry name" value="DNAJ HOMOLOG SUBFAMILY C MEMBER 4"/>
    <property type="match status" value="1"/>
</dbReference>
<dbReference type="SUPFAM" id="SSF46565">
    <property type="entry name" value="Chaperone J-domain"/>
    <property type="match status" value="1"/>
</dbReference>
<dbReference type="SMART" id="SM00271">
    <property type="entry name" value="DnaJ"/>
    <property type="match status" value="1"/>
</dbReference>
<dbReference type="AlphaFoldDB" id="A0A1B6FWP7"/>
<dbReference type="InterPro" id="IPR001623">
    <property type="entry name" value="DnaJ_domain"/>
</dbReference>
<feature type="transmembrane region" description="Helical" evidence="1">
    <location>
        <begin position="163"/>
        <end position="185"/>
    </location>
</feature>
<evidence type="ECO:0000313" key="3">
    <source>
        <dbReference type="EMBL" id="JAS54569.1"/>
    </source>
</evidence>
<organism evidence="3">
    <name type="scientific">Cuerna arida</name>
    <dbReference type="NCBI Taxonomy" id="1464854"/>
    <lineage>
        <taxon>Eukaryota</taxon>
        <taxon>Metazoa</taxon>
        <taxon>Ecdysozoa</taxon>
        <taxon>Arthropoda</taxon>
        <taxon>Hexapoda</taxon>
        <taxon>Insecta</taxon>
        <taxon>Pterygota</taxon>
        <taxon>Neoptera</taxon>
        <taxon>Paraneoptera</taxon>
        <taxon>Hemiptera</taxon>
        <taxon>Auchenorrhyncha</taxon>
        <taxon>Membracoidea</taxon>
        <taxon>Cicadellidae</taxon>
        <taxon>Cicadellinae</taxon>
        <taxon>Proconiini</taxon>
        <taxon>Cuerna</taxon>
    </lineage>
</organism>
<keyword evidence="1" id="KW-0812">Transmembrane</keyword>
<dbReference type="InterPro" id="IPR052763">
    <property type="entry name" value="DnaJ_C4"/>
</dbReference>
<dbReference type="CDD" id="cd06257">
    <property type="entry name" value="DnaJ"/>
    <property type="match status" value="1"/>
</dbReference>
<accession>A0A1B6FWP7</accession>
<feature type="domain" description="J" evidence="2">
    <location>
        <begin position="39"/>
        <end position="104"/>
    </location>
</feature>
<dbReference type="EMBL" id="GECZ01015200">
    <property type="protein sequence ID" value="JAS54569.1"/>
    <property type="molecule type" value="Transcribed_RNA"/>
</dbReference>